<reference evidence="2" key="1">
    <citation type="submission" date="2022-06" db="EMBL/GenBank/DDBJ databases">
        <title>Diverse halophilic archaea isolated from saline environments.</title>
        <authorList>
            <person name="Cui H.-L."/>
        </authorList>
    </citation>
    <scope>NUCLEOTIDE SEQUENCE</scope>
    <source>
        <strain evidence="2">WLHS1</strain>
    </source>
</reference>
<dbReference type="RefSeq" id="WP_254159019.1">
    <property type="nucleotide sequence ID" value="NZ_CP100355.1"/>
</dbReference>
<gene>
    <name evidence="2" type="ORF">NGM29_03570</name>
</gene>
<feature type="compositionally biased region" description="Basic residues" evidence="1">
    <location>
        <begin position="1"/>
        <end position="13"/>
    </location>
</feature>
<accession>A0A9E7SVT8</accession>
<dbReference type="AlphaFoldDB" id="A0A9E7SVT8"/>
<evidence type="ECO:0000313" key="2">
    <source>
        <dbReference type="EMBL" id="UTF54372.1"/>
    </source>
</evidence>
<evidence type="ECO:0000313" key="3">
    <source>
        <dbReference type="Proteomes" id="UP001056855"/>
    </source>
</evidence>
<evidence type="ECO:0000256" key="1">
    <source>
        <dbReference type="SAM" id="MobiDB-lite"/>
    </source>
</evidence>
<organism evidence="2 3">
    <name type="scientific">Natronosalvus rutilus</name>
    <dbReference type="NCBI Taxonomy" id="2953753"/>
    <lineage>
        <taxon>Archaea</taxon>
        <taxon>Methanobacteriati</taxon>
        <taxon>Methanobacteriota</taxon>
        <taxon>Stenosarchaea group</taxon>
        <taxon>Halobacteria</taxon>
        <taxon>Halobacteriales</taxon>
        <taxon>Natrialbaceae</taxon>
        <taxon>Natronosalvus</taxon>
    </lineage>
</organism>
<name>A0A9E7SVT8_9EURY</name>
<keyword evidence="3" id="KW-1185">Reference proteome</keyword>
<dbReference type="GeneID" id="73289094"/>
<proteinExistence type="predicted"/>
<feature type="region of interest" description="Disordered" evidence="1">
    <location>
        <begin position="1"/>
        <end position="26"/>
    </location>
</feature>
<sequence length="93" mass="10334">MDTRQRHTRRGVPGRKPAGRDAAARRTDQRLEAVIARLEATERRQRLLEGTVSGLARELGASIAGSCGRCEQSYFLVRSDALYCPACGYRRAL</sequence>
<dbReference type="EMBL" id="CP100355">
    <property type="protein sequence ID" value="UTF54372.1"/>
    <property type="molecule type" value="Genomic_DNA"/>
</dbReference>
<protein>
    <submittedName>
        <fullName evidence="2">Uncharacterized protein</fullName>
    </submittedName>
</protein>
<dbReference type="KEGG" id="sawl:NGM29_03570"/>
<dbReference type="Proteomes" id="UP001056855">
    <property type="component" value="Chromosome"/>
</dbReference>